<keyword evidence="3" id="KW-1185">Reference proteome</keyword>
<protein>
    <submittedName>
        <fullName evidence="2">Uncharacterized protein</fullName>
    </submittedName>
</protein>
<feature type="signal peptide" evidence="1">
    <location>
        <begin position="1"/>
        <end position="24"/>
    </location>
</feature>
<evidence type="ECO:0000313" key="2">
    <source>
        <dbReference type="EMBL" id="MCM8748436.1"/>
    </source>
</evidence>
<dbReference type="Proteomes" id="UP001165306">
    <property type="component" value="Unassembled WGS sequence"/>
</dbReference>
<feature type="chain" id="PRO_5041414168" evidence="1">
    <location>
        <begin position="25"/>
        <end position="199"/>
    </location>
</feature>
<keyword evidence="1" id="KW-0732">Signal</keyword>
<comment type="caution">
    <text evidence="2">The sequence shown here is derived from an EMBL/GenBank/DDBJ whole genome shotgun (WGS) entry which is preliminary data.</text>
</comment>
<sequence length="199" mass="20565">MRRLKISPALAGLALALVAGAALAAGVTGRRPEPDLASLAVPASLWPTAQVAHEGLTDPEDPGHMLNVLPGQSLLLGRDPGAPRFVAGYSREIGVAGAPDRPGLLVIHQLARYASDKEAAQVMRLVGHFEGCRSAAPGEAKAAGALLCTQPGSEGNVVRTLVLQRGSLIHVVVIDGFVDDDVQRALEVAAGWLAGQAER</sequence>
<evidence type="ECO:0000313" key="3">
    <source>
        <dbReference type="Proteomes" id="UP001165306"/>
    </source>
</evidence>
<organism evidence="2 3">
    <name type="scientific">Thermalbibacter longus</name>
    <dbReference type="NCBI Taxonomy" id="2951981"/>
    <lineage>
        <taxon>Bacteria</taxon>
        <taxon>Pseudomonadati</taxon>
        <taxon>Thermomicrobiota</taxon>
        <taxon>Thermomicrobia</taxon>
        <taxon>Thermomicrobiales</taxon>
        <taxon>Thermomicrobiaceae</taxon>
        <taxon>Thermalbibacter</taxon>
    </lineage>
</organism>
<gene>
    <name evidence="2" type="ORF">NET02_04700</name>
</gene>
<dbReference type="EMBL" id="JAMSLR010000002">
    <property type="protein sequence ID" value="MCM8748436.1"/>
    <property type="molecule type" value="Genomic_DNA"/>
</dbReference>
<dbReference type="AlphaFoldDB" id="A0AA41WA92"/>
<accession>A0AA41WA92</accession>
<proteinExistence type="predicted"/>
<name>A0AA41WA92_9BACT</name>
<dbReference type="RefSeq" id="WP_284056214.1">
    <property type="nucleotide sequence ID" value="NZ_JAMSLR010000002.1"/>
</dbReference>
<evidence type="ECO:0000256" key="1">
    <source>
        <dbReference type="SAM" id="SignalP"/>
    </source>
</evidence>
<reference evidence="2" key="1">
    <citation type="submission" date="2022-06" db="EMBL/GenBank/DDBJ databases">
        <title>CFH 74404 Thermomicrobiaceae sp.</title>
        <authorList>
            <person name="Ming H."/>
            <person name="Li W.-J."/>
            <person name="Zhao Z."/>
        </authorList>
    </citation>
    <scope>NUCLEOTIDE SEQUENCE</scope>
    <source>
        <strain evidence="2">CFH 74404</strain>
    </source>
</reference>